<reference evidence="5 6" key="1">
    <citation type="journal article" date="2015" name="Genome Announc.">
        <title>Expanding the biotechnology potential of lactobacilli through comparative genomics of 213 strains and associated genera.</title>
        <authorList>
            <person name="Sun Z."/>
            <person name="Harris H.M."/>
            <person name="McCann A."/>
            <person name="Guo C."/>
            <person name="Argimon S."/>
            <person name="Zhang W."/>
            <person name="Yang X."/>
            <person name="Jeffery I.B."/>
            <person name="Cooney J.C."/>
            <person name="Kagawa T.F."/>
            <person name="Liu W."/>
            <person name="Song Y."/>
            <person name="Salvetti E."/>
            <person name="Wrobel A."/>
            <person name="Rasinkangas P."/>
            <person name="Parkhill J."/>
            <person name="Rea M.C."/>
            <person name="O'Sullivan O."/>
            <person name="Ritari J."/>
            <person name="Douillard F.P."/>
            <person name="Paul Ross R."/>
            <person name="Yang R."/>
            <person name="Briner A.E."/>
            <person name="Felis G.E."/>
            <person name="de Vos W.M."/>
            <person name="Barrangou R."/>
            <person name="Klaenhammer T.R."/>
            <person name="Caufield P.W."/>
            <person name="Cui Y."/>
            <person name="Zhang H."/>
            <person name="O'Toole P.W."/>
        </authorList>
    </citation>
    <scope>NUCLEOTIDE SEQUENCE [LARGE SCALE GENOMIC DNA]</scope>
    <source>
        <strain evidence="5 6">DSM 15814</strain>
    </source>
</reference>
<protein>
    <recommendedName>
        <fullName evidence="4">HIT domain-containing protein</fullName>
    </recommendedName>
</protein>
<evidence type="ECO:0000313" key="6">
    <source>
        <dbReference type="Proteomes" id="UP000051999"/>
    </source>
</evidence>
<gene>
    <name evidence="5" type="ORF">FD35_GL000667</name>
</gene>
<dbReference type="Proteomes" id="UP000051999">
    <property type="component" value="Unassembled WGS sequence"/>
</dbReference>
<proteinExistence type="predicted"/>
<evidence type="ECO:0000259" key="4">
    <source>
        <dbReference type="PROSITE" id="PS51084"/>
    </source>
</evidence>
<dbReference type="SUPFAM" id="SSF54197">
    <property type="entry name" value="HIT-like"/>
    <property type="match status" value="1"/>
</dbReference>
<feature type="domain" description="HIT" evidence="4">
    <location>
        <begin position="7"/>
        <end position="107"/>
    </location>
</feature>
<dbReference type="GO" id="GO:0009117">
    <property type="term" value="P:nucleotide metabolic process"/>
    <property type="evidence" value="ECO:0007669"/>
    <property type="project" value="TreeGrafter"/>
</dbReference>
<evidence type="ECO:0000313" key="5">
    <source>
        <dbReference type="EMBL" id="KRL54080.1"/>
    </source>
</evidence>
<evidence type="ECO:0000256" key="3">
    <source>
        <dbReference type="PROSITE-ProRule" id="PRU00464"/>
    </source>
</evidence>
<dbReference type="STRING" id="1114972.FD35_GL000667"/>
<dbReference type="InterPro" id="IPR011146">
    <property type="entry name" value="HIT-like"/>
</dbReference>
<feature type="short sequence motif" description="Histidine triad motif" evidence="2 3">
    <location>
        <begin position="98"/>
        <end position="102"/>
    </location>
</feature>
<dbReference type="InterPro" id="IPR001310">
    <property type="entry name" value="Histidine_triad_HIT"/>
</dbReference>
<evidence type="ECO:0000256" key="1">
    <source>
        <dbReference type="PIRSR" id="PIRSR601310-1"/>
    </source>
</evidence>
<organism evidence="5 6">
    <name type="scientific">Furfurilactobacillus rossiae DSM 15814</name>
    <dbReference type="NCBI Taxonomy" id="1114972"/>
    <lineage>
        <taxon>Bacteria</taxon>
        <taxon>Bacillati</taxon>
        <taxon>Bacillota</taxon>
        <taxon>Bacilli</taxon>
        <taxon>Lactobacillales</taxon>
        <taxon>Lactobacillaceae</taxon>
        <taxon>Furfurilactobacillus</taxon>
    </lineage>
</organism>
<sequence>MTTSKQTNCPFCDKPANEILLSNYLAVAFNDIHPMAPGHMLIVPRRHCQTLFDATPEEQHAMMDLLSQAKQSLDVQLHPRGYQVFSHVGQIAGQRVDHAHIHLVPVA</sequence>
<dbReference type="PATRIC" id="fig|1114972.6.peg.667"/>
<accession>A0A0R1RAA7</accession>
<dbReference type="eggNOG" id="COG0537">
    <property type="taxonomic scope" value="Bacteria"/>
</dbReference>
<dbReference type="OrthoDB" id="9784774at2"/>
<dbReference type="GO" id="GO:0003824">
    <property type="term" value="F:catalytic activity"/>
    <property type="evidence" value="ECO:0007669"/>
    <property type="project" value="InterPro"/>
</dbReference>
<dbReference type="Pfam" id="PF01230">
    <property type="entry name" value="HIT"/>
    <property type="match status" value="1"/>
</dbReference>
<dbReference type="PANTHER" id="PTHR46648:SF1">
    <property type="entry name" value="ADENOSINE 5'-MONOPHOSPHORAMIDASE HNT1"/>
    <property type="match status" value="1"/>
</dbReference>
<dbReference type="RefSeq" id="WP_017263047.1">
    <property type="nucleotide sequence ID" value="NZ_AUAW01000010.1"/>
</dbReference>
<evidence type="ECO:0000256" key="2">
    <source>
        <dbReference type="PIRSR" id="PIRSR601310-3"/>
    </source>
</evidence>
<dbReference type="PANTHER" id="PTHR46648">
    <property type="entry name" value="HIT FAMILY PROTEIN 1"/>
    <property type="match status" value="1"/>
</dbReference>
<dbReference type="PRINTS" id="PR00332">
    <property type="entry name" value="HISTRIAD"/>
</dbReference>
<dbReference type="EMBL" id="AZFF01000011">
    <property type="protein sequence ID" value="KRL54080.1"/>
    <property type="molecule type" value="Genomic_DNA"/>
</dbReference>
<dbReference type="PROSITE" id="PS51084">
    <property type="entry name" value="HIT_2"/>
    <property type="match status" value="1"/>
</dbReference>
<dbReference type="AlphaFoldDB" id="A0A0R1RAA7"/>
<feature type="active site" description="Tele-AMP-histidine intermediate" evidence="1">
    <location>
        <position position="100"/>
    </location>
</feature>
<keyword evidence="6" id="KW-1185">Reference proteome</keyword>
<dbReference type="InterPro" id="IPR036265">
    <property type="entry name" value="HIT-like_sf"/>
</dbReference>
<name>A0A0R1RAA7_9LACO</name>
<dbReference type="Gene3D" id="3.30.428.10">
    <property type="entry name" value="HIT-like"/>
    <property type="match status" value="1"/>
</dbReference>
<comment type="caution">
    <text evidence="5">The sequence shown here is derived from an EMBL/GenBank/DDBJ whole genome shotgun (WGS) entry which is preliminary data.</text>
</comment>